<accession>A0A7S1Z6U5</accession>
<evidence type="ECO:0000256" key="1">
    <source>
        <dbReference type="SAM" id="Coils"/>
    </source>
</evidence>
<keyword evidence="4" id="KW-0732">Signal</keyword>
<sequence>MPGRSTACGRLLQAVLLTGCLAALFIPNALAEEAVAPECDASAARAAEAKADELRSLLEAEKGRCDSLAKSAEEAAAAAKSDAEAARRKASLEARLAAEEGAKVKEELEGRISQLAEELETAKKSGLDLEAKAKAESEAALTKAKEEADAAVSKIKADEAEVLENAKAEAEAEKKAILVQLENAKAEADAEKKAILLQLENAKAEADTARTEAAELTEKVSALERAKEDAEQAAKDAGEAMERANRVAMEGAAKAMAEKNDLEKKLEEAKKEAIEKHSLLGEKEQSWKKEKKDIEWSLKKKEEEHARFSARKEKSEKDLLEDLGKAGKNEKHLLKRVKELKEDIKSKTENRTWCNVTHIKEDVANVGNLTLHALAESYMMLLQLPAVLAEKGYEQVEEPLQPYVMQAESLYEEHLAESVNEHIIRMWKEKVLPAAEKAMEKSKEILEESKANGKIIFDANWELAKKTWKSAWDFLLGKTGDLGDKCLDRLKANGHDINNKDDLVVVFCQVAKQNPEELLVLLLKVIVGAFAVLYLPEIVNFFYSIFDFGAYMITTIIIFPFFWGWRMFWFFCPLRLLFRKKGKGKGKGSDAKENNVPTADIPQAAIAGNGGKKKKKKKSENGVNGTHNGVRG</sequence>
<feature type="chain" id="PRO_5030794636" evidence="4">
    <location>
        <begin position="32"/>
        <end position="632"/>
    </location>
</feature>
<proteinExistence type="predicted"/>
<feature type="compositionally biased region" description="Polar residues" evidence="2">
    <location>
        <begin position="621"/>
        <end position="632"/>
    </location>
</feature>
<protein>
    <submittedName>
        <fullName evidence="5">Uncharacterized protein</fullName>
    </submittedName>
</protein>
<dbReference type="AlphaFoldDB" id="A0A7S1Z6U5"/>
<keyword evidence="3" id="KW-0812">Transmembrane</keyword>
<feature type="transmembrane region" description="Helical" evidence="3">
    <location>
        <begin position="548"/>
        <end position="571"/>
    </location>
</feature>
<name>A0A7S1Z6U5_TRICV</name>
<keyword evidence="3" id="KW-1133">Transmembrane helix</keyword>
<evidence type="ECO:0000256" key="2">
    <source>
        <dbReference type="SAM" id="MobiDB-lite"/>
    </source>
</evidence>
<evidence type="ECO:0000256" key="4">
    <source>
        <dbReference type="SAM" id="SignalP"/>
    </source>
</evidence>
<gene>
    <name evidence="5" type="ORF">OSIN01602_LOCUS5547</name>
</gene>
<keyword evidence="3" id="KW-0472">Membrane</keyword>
<feature type="signal peptide" evidence="4">
    <location>
        <begin position="1"/>
        <end position="31"/>
    </location>
</feature>
<dbReference type="EMBL" id="HBGO01010002">
    <property type="protein sequence ID" value="CAD9330277.1"/>
    <property type="molecule type" value="Transcribed_RNA"/>
</dbReference>
<keyword evidence="1" id="KW-0175">Coiled coil</keyword>
<evidence type="ECO:0000313" key="5">
    <source>
        <dbReference type="EMBL" id="CAD9330277.1"/>
    </source>
</evidence>
<feature type="coiled-coil region" evidence="1">
    <location>
        <begin position="44"/>
        <end position="350"/>
    </location>
</feature>
<feature type="region of interest" description="Disordered" evidence="2">
    <location>
        <begin position="584"/>
        <end position="632"/>
    </location>
</feature>
<evidence type="ECO:0000256" key="3">
    <source>
        <dbReference type="SAM" id="Phobius"/>
    </source>
</evidence>
<organism evidence="5">
    <name type="scientific">Trieres chinensis</name>
    <name type="common">Marine centric diatom</name>
    <name type="synonym">Odontella sinensis</name>
    <dbReference type="NCBI Taxonomy" id="1514140"/>
    <lineage>
        <taxon>Eukaryota</taxon>
        <taxon>Sar</taxon>
        <taxon>Stramenopiles</taxon>
        <taxon>Ochrophyta</taxon>
        <taxon>Bacillariophyta</taxon>
        <taxon>Mediophyceae</taxon>
        <taxon>Biddulphiophycidae</taxon>
        <taxon>Eupodiscales</taxon>
        <taxon>Parodontellaceae</taxon>
        <taxon>Trieres</taxon>
    </lineage>
</organism>
<reference evidence="5" key="1">
    <citation type="submission" date="2021-01" db="EMBL/GenBank/DDBJ databases">
        <authorList>
            <person name="Corre E."/>
            <person name="Pelletier E."/>
            <person name="Niang G."/>
            <person name="Scheremetjew M."/>
            <person name="Finn R."/>
            <person name="Kale V."/>
            <person name="Holt S."/>
            <person name="Cochrane G."/>
            <person name="Meng A."/>
            <person name="Brown T."/>
            <person name="Cohen L."/>
        </authorList>
    </citation>
    <scope>NUCLEOTIDE SEQUENCE</scope>
    <source>
        <strain evidence="5">Grunow 1884</strain>
    </source>
</reference>
<feature type="transmembrane region" description="Helical" evidence="3">
    <location>
        <begin position="518"/>
        <end position="536"/>
    </location>
</feature>